<dbReference type="InterPro" id="IPR044851">
    <property type="entry name" value="Wax_synthase"/>
</dbReference>
<keyword evidence="6 9" id="KW-1133">Transmembrane helix</keyword>
<dbReference type="Proteomes" id="UP000316621">
    <property type="component" value="Chromosome 4"/>
</dbReference>
<dbReference type="Gramene" id="RZC58637">
    <property type="protein sequence ID" value="RZC58637"/>
    <property type="gene ID" value="C5167_005943"/>
</dbReference>
<feature type="transmembrane region" description="Helical" evidence="9">
    <location>
        <begin position="158"/>
        <end position="182"/>
    </location>
</feature>
<proteinExistence type="inferred from homology"/>
<comment type="pathway">
    <text evidence="2">Secondary metabolite biosynthesis.</text>
</comment>
<accession>A0A4Y7JCU6</accession>
<comment type="similarity">
    <text evidence="3">Belongs to the wax synthase family.</text>
</comment>
<evidence type="ECO:0000256" key="7">
    <source>
        <dbReference type="ARBA" id="ARBA00023136"/>
    </source>
</evidence>
<dbReference type="GO" id="GO:0016020">
    <property type="term" value="C:membrane"/>
    <property type="evidence" value="ECO:0007669"/>
    <property type="project" value="UniProtKB-SubCell"/>
</dbReference>
<evidence type="ECO:0000256" key="8">
    <source>
        <dbReference type="ARBA" id="ARBA00023315"/>
    </source>
</evidence>
<feature type="transmembrane region" description="Helical" evidence="9">
    <location>
        <begin position="52"/>
        <end position="69"/>
    </location>
</feature>
<evidence type="ECO:0000256" key="9">
    <source>
        <dbReference type="SAM" id="Phobius"/>
    </source>
</evidence>
<evidence type="ECO:0000256" key="4">
    <source>
        <dbReference type="ARBA" id="ARBA00022679"/>
    </source>
</evidence>
<dbReference type="GO" id="GO:0008374">
    <property type="term" value="F:O-acyltransferase activity"/>
    <property type="evidence" value="ECO:0007669"/>
    <property type="project" value="InterPro"/>
</dbReference>
<keyword evidence="4" id="KW-0808">Transferase</keyword>
<dbReference type="GO" id="GO:0006629">
    <property type="term" value="P:lipid metabolic process"/>
    <property type="evidence" value="ECO:0007669"/>
    <property type="project" value="InterPro"/>
</dbReference>
<dbReference type="Pfam" id="PF13813">
    <property type="entry name" value="MBOAT_2"/>
    <property type="match status" value="1"/>
</dbReference>
<keyword evidence="5 9" id="KW-0812">Transmembrane</keyword>
<dbReference type="STRING" id="3469.A0A4Y7JCU6"/>
<evidence type="ECO:0000256" key="5">
    <source>
        <dbReference type="ARBA" id="ARBA00022692"/>
    </source>
</evidence>
<protein>
    <recommendedName>
        <fullName evidence="10">Wax synthase domain-containing protein</fullName>
    </recommendedName>
</protein>
<dbReference type="PANTHER" id="PTHR31595:SF57">
    <property type="entry name" value="OS04G0481900 PROTEIN"/>
    <property type="match status" value="1"/>
</dbReference>
<evidence type="ECO:0000259" key="10">
    <source>
        <dbReference type="Pfam" id="PF13813"/>
    </source>
</evidence>
<dbReference type="AlphaFoldDB" id="A0A4Y7JCU6"/>
<dbReference type="InterPro" id="IPR032805">
    <property type="entry name" value="Wax_synthase_dom"/>
</dbReference>
<feature type="domain" description="Wax synthase" evidence="10">
    <location>
        <begin position="110"/>
        <end position="195"/>
    </location>
</feature>
<dbReference type="EMBL" id="CM010718">
    <property type="protein sequence ID" value="RZC58637.1"/>
    <property type="molecule type" value="Genomic_DNA"/>
</dbReference>
<comment type="subcellular location">
    <subcellularLocation>
        <location evidence="1">Membrane</location>
        <topology evidence="1">Multi-pass membrane protein</topology>
    </subcellularLocation>
</comment>
<evidence type="ECO:0000256" key="2">
    <source>
        <dbReference type="ARBA" id="ARBA00005179"/>
    </source>
</evidence>
<evidence type="ECO:0000256" key="3">
    <source>
        <dbReference type="ARBA" id="ARBA00007282"/>
    </source>
</evidence>
<organism evidence="11 12">
    <name type="scientific">Papaver somniferum</name>
    <name type="common">Opium poppy</name>
    <dbReference type="NCBI Taxonomy" id="3469"/>
    <lineage>
        <taxon>Eukaryota</taxon>
        <taxon>Viridiplantae</taxon>
        <taxon>Streptophyta</taxon>
        <taxon>Embryophyta</taxon>
        <taxon>Tracheophyta</taxon>
        <taxon>Spermatophyta</taxon>
        <taxon>Magnoliopsida</taxon>
        <taxon>Ranunculales</taxon>
        <taxon>Papaveraceae</taxon>
        <taxon>Papaveroideae</taxon>
        <taxon>Papaver</taxon>
    </lineage>
</organism>
<evidence type="ECO:0000256" key="1">
    <source>
        <dbReference type="ARBA" id="ARBA00004141"/>
    </source>
</evidence>
<gene>
    <name evidence="11" type="ORF">C5167_005943</name>
</gene>
<keyword evidence="8" id="KW-0012">Acyltransferase</keyword>
<keyword evidence="12" id="KW-1185">Reference proteome</keyword>
<feature type="transmembrane region" description="Helical" evidence="9">
    <location>
        <begin position="81"/>
        <end position="105"/>
    </location>
</feature>
<keyword evidence="7 9" id="KW-0472">Membrane</keyword>
<feature type="transmembrane region" description="Helical" evidence="9">
    <location>
        <begin position="20"/>
        <end position="40"/>
    </location>
</feature>
<reference evidence="11 12" key="1">
    <citation type="journal article" date="2018" name="Science">
        <title>The opium poppy genome and morphinan production.</title>
        <authorList>
            <person name="Guo L."/>
            <person name="Winzer T."/>
            <person name="Yang X."/>
            <person name="Li Y."/>
            <person name="Ning Z."/>
            <person name="He Z."/>
            <person name="Teodor R."/>
            <person name="Lu Y."/>
            <person name="Bowser T.A."/>
            <person name="Graham I.A."/>
            <person name="Ye K."/>
        </authorList>
    </citation>
    <scope>NUCLEOTIDE SEQUENCE [LARGE SCALE GENOMIC DNA]</scope>
    <source>
        <strain evidence="12">cv. HN1</strain>
        <tissue evidence="11">Leaves</tissue>
    </source>
</reference>
<dbReference type="PANTHER" id="PTHR31595">
    <property type="entry name" value="LONG-CHAIN-ALCOHOL O-FATTY-ACYLTRANSFERASE 3-RELATED"/>
    <property type="match status" value="1"/>
</dbReference>
<name>A0A4Y7JCU6_PAPSO</name>
<evidence type="ECO:0000313" key="12">
    <source>
        <dbReference type="Proteomes" id="UP000316621"/>
    </source>
</evidence>
<evidence type="ECO:0000256" key="6">
    <source>
        <dbReference type="ARBA" id="ARBA00022989"/>
    </source>
</evidence>
<sequence length="222" mass="25649">MMSMLMTVMEDESKNLIKVLYHQINHLYLSLLFAVFLSILDKIHHRSLIIKPSNLPVIIFLGLLVVHIYCNHNQSINPSFLLVLYLYLSLEILLAFGATLARVMLGAELEPQSNEPYLSTSLQDFWGKRWNLMVSSILRPTVYHPVRHISSHIFGRNWASVPAVLATFVVSSLMHALIFYYMHSMEPTWEATFLLCYPWDLYGHGGWNEESIEWKMAVTSFS</sequence>
<evidence type="ECO:0000313" key="11">
    <source>
        <dbReference type="EMBL" id="RZC58637.1"/>
    </source>
</evidence>